<gene>
    <name evidence="2" type="ORF">NQ318_023648</name>
</gene>
<dbReference type="InterPro" id="IPR000953">
    <property type="entry name" value="Chromo/chromo_shadow_dom"/>
</dbReference>
<name>A0AAV8YP70_9CUCU</name>
<dbReference type="Proteomes" id="UP001162162">
    <property type="component" value="Unassembled WGS sequence"/>
</dbReference>
<dbReference type="SUPFAM" id="SSF53098">
    <property type="entry name" value="Ribonuclease H-like"/>
    <property type="match status" value="1"/>
</dbReference>
<sequence length="129" mass="15328">MGDVKWQLVKELHKPVRNKFRRRRVTVKGLNDLIQADLVEMIRFARVNRGYRYILVVINVFSKFVWTEPVKRKTAKETNCKKTNHPDVYLIEKVIRKKGTQFLVKWLGMDSSHNSWIDKKRIGVKHPKG</sequence>
<dbReference type="InterPro" id="IPR023780">
    <property type="entry name" value="Chromo_domain"/>
</dbReference>
<dbReference type="GO" id="GO:0003676">
    <property type="term" value="F:nucleic acid binding"/>
    <property type="evidence" value="ECO:0007669"/>
    <property type="project" value="InterPro"/>
</dbReference>
<proteinExistence type="predicted"/>
<dbReference type="PANTHER" id="PTHR46585">
    <property type="entry name" value="INTEGRASE CORE DOMAIN CONTAINING PROTEIN"/>
    <property type="match status" value="1"/>
</dbReference>
<dbReference type="InterPro" id="IPR016197">
    <property type="entry name" value="Chromo-like_dom_sf"/>
</dbReference>
<feature type="domain" description="Chromo" evidence="1">
    <location>
        <begin position="89"/>
        <end position="129"/>
    </location>
</feature>
<dbReference type="AlphaFoldDB" id="A0AAV8YP70"/>
<dbReference type="PANTHER" id="PTHR46585:SF1">
    <property type="entry name" value="CHROMO DOMAIN-CONTAINING PROTEIN"/>
    <property type="match status" value="1"/>
</dbReference>
<feature type="non-terminal residue" evidence="2">
    <location>
        <position position="129"/>
    </location>
</feature>
<dbReference type="PROSITE" id="PS50013">
    <property type="entry name" value="CHROMO_2"/>
    <property type="match status" value="1"/>
</dbReference>
<dbReference type="SUPFAM" id="SSF54160">
    <property type="entry name" value="Chromo domain-like"/>
    <property type="match status" value="1"/>
</dbReference>
<dbReference type="Gene3D" id="3.30.420.10">
    <property type="entry name" value="Ribonuclease H-like superfamily/Ribonuclease H"/>
    <property type="match status" value="1"/>
</dbReference>
<protein>
    <recommendedName>
        <fullName evidence="1">Chromo domain-containing protein</fullName>
    </recommendedName>
</protein>
<evidence type="ECO:0000313" key="2">
    <source>
        <dbReference type="EMBL" id="KAJ8953524.1"/>
    </source>
</evidence>
<accession>A0AAV8YP70</accession>
<reference evidence="2" key="1">
    <citation type="journal article" date="2023" name="Insect Mol. Biol.">
        <title>Genome sequencing provides insights into the evolution of gene families encoding plant cell wall-degrading enzymes in longhorned beetles.</title>
        <authorList>
            <person name="Shin N.R."/>
            <person name="Okamura Y."/>
            <person name="Kirsch R."/>
            <person name="Pauchet Y."/>
        </authorList>
    </citation>
    <scope>NUCLEOTIDE SEQUENCE</scope>
    <source>
        <strain evidence="2">AMC_N1</strain>
    </source>
</reference>
<organism evidence="2 3">
    <name type="scientific">Aromia moschata</name>
    <dbReference type="NCBI Taxonomy" id="1265417"/>
    <lineage>
        <taxon>Eukaryota</taxon>
        <taxon>Metazoa</taxon>
        <taxon>Ecdysozoa</taxon>
        <taxon>Arthropoda</taxon>
        <taxon>Hexapoda</taxon>
        <taxon>Insecta</taxon>
        <taxon>Pterygota</taxon>
        <taxon>Neoptera</taxon>
        <taxon>Endopterygota</taxon>
        <taxon>Coleoptera</taxon>
        <taxon>Polyphaga</taxon>
        <taxon>Cucujiformia</taxon>
        <taxon>Chrysomeloidea</taxon>
        <taxon>Cerambycidae</taxon>
        <taxon>Cerambycinae</taxon>
        <taxon>Callichromatini</taxon>
        <taxon>Aromia</taxon>
    </lineage>
</organism>
<dbReference type="InterPro" id="IPR012337">
    <property type="entry name" value="RNaseH-like_sf"/>
</dbReference>
<dbReference type="GO" id="GO:0005694">
    <property type="term" value="C:chromosome"/>
    <property type="evidence" value="ECO:0007669"/>
    <property type="project" value="UniProtKB-ARBA"/>
</dbReference>
<dbReference type="InterPro" id="IPR036397">
    <property type="entry name" value="RNaseH_sf"/>
</dbReference>
<evidence type="ECO:0000259" key="1">
    <source>
        <dbReference type="PROSITE" id="PS50013"/>
    </source>
</evidence>
<evidence type="ECO:0000313" key="3">
    <source>
        <dbReference type="Proteomes" id="UP001162162"/>
    </source>
</evidence>
<dbReference type="SMART" id="SM00298">
    <property type="entry name" value="CHROMO"/>
    <property type="match status" value="1"/>
</dbReference>
<dbReference type="EMBL" id="JAPWTK010000056">
    <property type="protein sequence ID" value="KAJ8953524.1"/>
    <property type="molecule type" value="Genomic_DNA"/>
</dbReference>
<dbReference type="Pfam" id="PF00385">
    <property type="entry name" value="Chromo"/>
    <property type="match status" value="1"/>
</dbReference>
<keyword evidence="3" id="KW-1185">Reference proteome</keyword>
<comment type="caution">
    <text evidence="2">The sequence shown here is derived from an EMBL/GenBank/DDBJ whole genome shotgun (WGS) entry which is preliminary data.</text>
</comment>